<keyword evidence="7" id="KW-1185">Reference proteome</keyword>
<evidence type="ECO:0000259" key="3">
    <source>
        <dbReference type="PROSITE" id="PS50887"/>
    </source>
</evidence>
<feature type="transmembrane region" description="Helical" evidence="1">
    <location>
        <begin position="12"/>
        <end position="36"/>
    </location>
</feature>
<name>A0A1I4JQF7_9FIRM</name>
<dbReference type="PROSITE" id="PS50885">
    <property type="entry name" value="HAMP"/>
    <property type="match status" value="1"/>
</dbReference>
<dbReference type="InterPro" id="IPR006674">
    <property type="entry name" value="HD_domain"/>
</dbReference>
<reference evidence="6 7" key="1">
    <citation type="submission" date="2016-10" db="EMBL/GenBank/DDBJ databases">
        <authorList>
            <person name="de Groot N.N."/>
        </authorList>
    </citation>
    <scope>NUCLEOTIDE SEQUENCE [LARGE SCALE GENOMIC DNA]</scope>
    <source>
        <strain evidence="6 7">ATCC 51327</strain>
    </source>
</reference>
<evidence type="ECO:0000259" key="5">
    <source>
        <dbReference type="PROSITE" id="PS51832"/>
    </source>
</evidence>
<dbReference type="SUPFAM" id="SSF55073">
    <property type="entry name" value="Nucleotide cyclase"/>
    <property type="match status" value="1"/>
</dbReference>
<dbReference type="Pfam" id="PF13487">
    <property type="entry name" value="HD_5"/>
    <property type="match status" value="1"/>
</dbReference>
<organism evidence="6 7">
    <name type="scientific">Halanaerobium salsuginis</name>
    <dbReference type="NCBI Taxonomy" id="29563"/>
    <lineage>
        <taxon>Bacteria</taxon>
        <taxon>Bacillati</taxon>
        <taxon>Bacillota</taxon>
        <taxon>Clostridia</taxon>
        <taxon>Halanaerobiales</taxon>
        <taxon>Halanaerobiaceae</taxon>
        <taxon>Halanaerobium</taxon>
    </lineage>
</organism>
<dbReference type="NCBIfam" id="TIGR00254">
    <property type="entry name" value="GGDEF"/>
    <property type="match status" value="1"/>
</dbReference>
<dbReference type="NCBIfam" id="TIGR00277">
    <property type="entry name" value="HDIG"/>
    <property type="match status" value="1"/>
</dbReference>
<accession>A0A1I4JQF7</accession>
<dbReference type="STRING" id="29563.SAMN02983006_01769"/>
<dbReference type="CDD" id="cd01949">
    <property type="entry name" value="GGDEF"/>
    <property type="match status" value="1"/>
</dbReference>
<evidence type="ECO:0000259" key="4">
    <source>
        <dbReference type="PROSITE" id="PS51831"/>
    </source>
</evidence>
<evidence type="ECO:0000313" key="6">
    <source>
        <dbReference type="EMBL" id="SFL68346.1"/>
    </source>
</evidence>
<dbReference type="SMART" id="SM00267">
    <property type="entry name" value="GGDEF"/>
    <property type="match status" value="1"/>
</dbReference>
<dbReference type="PROSITE" id="PS50887">
    <property type="entry name" value="GGDEF"/>
    <property type="match status" value="1"/>
</dbReference>
<protein>
    <submittedName>
        <fullName evidence="6">Diguanylate cyclase (GGDEF) domain-containing protein/HDIG domain-containing protein</fullName>
    </submittedName>
</protein>
<dbReference type="PROSITE" id="PS51832">
    <property type="entry name" value="HD_GYP"/>
    <property type="match status" value="1"/>
</dbReference>
<dbReference type="Pfam" id="PF22673">
    <property type="entry name" value="MCP-like_PDC_1"/>
    <property type="match status" value="1"/>
</dbReference>
<dbReference type="CDD" id="cd00077">
    <property type="entry name" value="HDc"/>
    <property type="match status" value="1"/>
</dbReference>
<dbReference type="Pfam" id="PF00990">
    <property type="entry name" value="GGDEF"/>
    <property type="match status" value="1"/>
</dbReference>
<keyword evidence="1" id="KW-0812">Transmembrane</keyword>
<dbReference type="InterPro" id="IPR043128">
    <property type="entry name" value="Rev_trsase/Diguanyl_cyclase"/>
</dbReference>
<dbReference type="PANTHER" id="PTHR43155">
    <property type="entry name" value="CYCLIC DI-GMP PHOSPHODIESTERASE PA4108-RELATED"/>
    <property type="match status" value="1"/>
</dbReference>
<evidence type="ECO:0000313" key="7">
    <source>
        <dbReference type="Proteomes" id="UP000199006"/>
    </source>
</evidence>
<dbReference type="EMBL" id="FOTI01000024">
    <property type="protein sequence ID" value="SFL68346.1"/>
    <property type="molecule type" value="Genomic_DNA"/>
</dbReference>
<dbReference type="Gene3D" id="3.30.450.20">
    <property type="entry name" value="PAS domain"/>
    <property type="match status" value="2"/>
</dbReference>
<dbReference type="GO" id="GO:0016020">
    <property type="term" value="C:membrane"/>
    <property type="evidence" value="ECO:0007669"/>
    <property type="project" value="InterPro"/>
</dbReference>
<keyword evidence="1" id="KW-1133">Transmembrane helix</keyword>
<dbReference type="Gene3D" id="6.10.340.10">
    <property type="match status" value="1"/>
</dbReference>
<dbReference type="InterPro" id="IPR029787">
    <property type="entry name" value="Nucleotide_cyclase"/>
</dbReference>
<proteinExistence type="predicted"/>
<dbReference type="Pfam" id="PF00672">
    <property type="entry name" value="HAMP"/>
    <property type="match status" value="1"/>
</dbReference>
<sequence length="798" mass="91189">MENLKNSKNISIQTLIIISFIIIILTTSLLIGYIIFKGWLGLADRSIKQTLSHVDKEILSQVNQFIDIPIHLLEVNKELISQGVIDLNDQNQRESFFTSVLANHSQDIIYSFSFGSSNGNYYGARRNLSNKIEIMRNNQATAGHSWYYSVDNNFRAAKKTVDAGQFDPRTRAWYKRAIDNDQIGFSEIYKHFVMDDLTVSTSTAIYNKQGGLQGVLGAHIVLREINKMLKKISDEEQTETIIVEKNSGKLVGNSFNLVNFKNLNDNDFTRINIKEINKPILTKAYSEYLTQNRPGFDYYFRNQKFYLSVIPFNRNGLDWLIISSIPVSIFSNAIYHRMKLAGLLILISLLTSITIYLYLTNRFLNPINQLIEVTEDFSAGKLSQRAEITGSDEIARLAISFNNMAATINNLINNLEEKVAERTVELEQSNDALKDNIEEISYISYHDSLTGLYNRKYFEKQLKEKDKQENLPIAIIFADLNGLKLTNDIFGHDAGDELLIKAAQILKNFCRSGNDRSEDIVARVGGDEFAVLLTKTELKVANSIIDRIKKQFNQEKIRAVKASIAMGCDVKDHIFQNLERIMDNAEHEMYKNKTLNRKKVNHQMIETIMDTLHNRSSREREHSLFVSQLAVRLGRKLGLNQGKLKQLKVAAFMHDIGKIVLKSDLLEKISNLNEEKGLTFLSEEEKKSVEEHPVIGYRILNLFDETVELADIILSHHENWDGSGYPRGLKGGEIPVMAMVIKLAENMNWTLNFTDEEKSYAEIAAEYKADAGKRYDPELVAIFLEVIKEAYFFKSNEE</sequence>
<feature type="transmembrane region" description="Helical" evidence="1">
    <location>
        <begin position="340"/>
        <end position="359"/>
    </location>
</feature>
<feature type="domain" description="HAMP" evidence="2">
    <location>
        <begin position="361"/>
        <end position="413"/>
    </location>
</feature>
<dbReference type="InterPro" id="IPR003607">
    <property type="entry name" value="HD/PDEase_dom"/>
</dbReference>
<feature type="domain" description="GGDEF" evidence="3">
    <location>
        <begin position="471"/>
        <end position="605"/>
    </location>
</feature>
<dbReference type="AlphaFoldDB" id="A0A1I4JQF7"/>
<dbReference type="Gene3D" id="1.10.3210.10">
    <property type="entry name" value="Hypothetical protein af1432"/>
    <property type="match status" value="1"/>
</dbReference>
<feature type="domain" description="HD" evidence="4">
    <location>
        <begin position="619"/>
        <end position="750"/>
    </location>
</feature>
<dbReference type="SMART" id="SM00304">
    <property type="entry name" value="HAMP"/>
    <property type="match status" value="1"/>
</dbReference>
<dbReference type="SUPFAM" id="SSF158472">
    <property type="entry name" value="HAMP domain-like"/>
    <property type="match status" value="1"/>
</dbReference>
<evidence type="ECO:0000256" key="1">
    <source>
        <dbReference type="SAM" id="Phobius"/>
    </source>
</evidence>
<dbReference type="InterPro" id="IPR037522">
    <property type="entry name" value="HD_GYP_dom"/>
</dbReference>
<dbReference type="InterPro" id="IPR003660">
    <property type="entry name" value="HAMP_dom"/>
</dbReference>
<keyword evidence="1" id="KW-0472">Membrane</keyword>
<dbReference type="PANTHER" id="PTHR43155:SF2">
    <property type="entry name" value="CYCLIC DI-GMP PHOSPHODIESTERASE PA4108"/>
    <property type="match status" value="1"/>
</dbReference>
<feature type="domain" description="HD-GYP" evidence="5">
    <location>
        <begin position="597"/>
        <end position="798"/>
    </location>
</feature>
<dbReference type="OrthoDB" id="9804747at2"/>
<dbReference type="SMART" id="SM00471">
    <property type="entry name" value="HDc"/>
    <property type="match status" value="1"/>
</dbReference>
<dbReference type="InterPro" id="IPR000160">
    <property type="entry name" value="GGDEF_dom"/>
</dbReference>
<dbReference type="RefSeq" id="WP_089861855.1">
    <property type="nucleotide sequence ID" value="NZ_FOTI01000024.1"/>
</dbReference>
<dbReference type="PROSITE" id="PS51831">
    <property type="entry name" value="HD"/>
    <property type="match status" value="1"/>
</dbReference>
<evidence type="ECO:0000259" key="2">
    <source>
        <dbReference type="PROSITE" id="PS50885"/>
    </source>
</evidence>
<dbReference type="Gene3D" id="3.30.70.270">
    <property type="match status" value="1"/>
</dbReference>
<dbReference type="GO" id="GO:0007165">
    <property type="term" value="P:signal transduction"/>
    <property type="evidence" value="ECO:0007669"/>
    <property type="project" value="InterPro"/>
</dbReference>
<dbReference type="CDD" id="cd06225">
    <property type="entry name" value="HAMP"/>
    <property type="match status" value="1"/>
</dbReference>
<gene>
    <name evidence="6" type="ORF">SAMN02983006_01769</name>
</gene>
<dbReference type="InterPro" id="IPR006675">
    <property type="entry name" value="HDIG_dom"/>
</dbReference>
<dbReference type="SUPFAM" id="SSF109604">
    <property type="entry name" value="HD-domain/PDEase-like"/>
    <property type="match status" value="1"/>
</dbReference>
<dbReference type="Proteomes" id="UP000199006">
    <property type="component" value="Unassembled WGS sequence"/>
</dbReference>